<organism evidence="2 3">
    <name type="scientific">Chaetops frenatus</name>
    <name type="common">Rufous rock-jumper</name>
    <dbReference type="NCBI Taxonomy" id="221966"/>
    <lineage>
        <taxon>Eukaryota</taxon>
        <taxon>Metazoa</taxon>
        <taxon>Chordata</taxon>
        <taxon>Craniata</taxon>
        <taxon>Vertebrata</taxon>
        <taxon>Euteleostomi</taxon>
        <taxon>Archelosauria</taxon>
        <taxon>Archosauria</taxon>
        <taxon>Dinosauria</taxon>
        <taxon>Saurischia</taxon>
        <taxon>Theropoda</taxon>
        <taxon>Coelurosauria</taxon>
        <taxon>Aves</taxon>
        <taxon>Neognathae</taxon>
        <taxon>Neoaves</taxon>
        <taxon>Telluraves</taxon>
        <taxon>Australaves</taxon>
        <taxon>Passeriformes</taxon>
        <taxon>Picathartidae</taxon>
        <taxon>Chaetops</taxon>
    </lineage>
</organism>
<dbReference type="GO" id="GO:0005886">
    <property type="term" value="C:plasma membrane"/>
    <property type="evidence" value="ECO:0007669"/>
    <property type="project" value="InterPro"/>
</dbReference>
<dbReference type="GO" id="GO:0050852">
    <property type="term" value="P:T cell receptor signaling pathway"/>
    <property type="evidence" value="ECO:0007669"/>
    <property type="project" value="TreeGrafter"/>
</dbReference>
<accession>A0A7L3E911</accession>
<dbReference type="GO" id="GO:0007229">
    <property type="term" value="P:integrin-mediated signaling pathway"/>
    <property type="evidence" value="ECO:0007669"/>
    <property type="project" value="InterPro"/>
</dbReference>
<feature type="non-terminal residue" evidence="2">
    <location>
        <position position="1"/>
    </location>
</feature>
<evidence type="ECO:0000313" key="2">
    <source>
        <dbReference type="EMBL" id="NXT64788.1"/>
    </source>
</evidence>
<dbReference type="Proteomes" id="UP000563107">
    <property type="component" value="Unassembled WGS sequence"/>
</dbReference>
<comment type="caution">
    <text evidence="2">The sequence shown here is derived from an EMBL/GenBank/DDBJ whole genome shotgun (WGS) entry which is preliminary data.</text>
</comment>
<protein>
    <submittedName>
        <fullName evidence="2">FYB1 protein</fullName>
    </submittedName>
</protein>
<feature type="compositionally biased region" description="Polar residues" evidence="1">
    <location>
        <begin position="198"/>
        <end position="229"/>
    </location>
</feature>
<feature type="compositionally biased region" description="Low complexity" evidence="1">
    <location>
        <begin position="366"/>
        <end position="384"/>
    </location>
</feature>
<keyword evidence="3" id="KW-1185">Reference proteome</keyword>
<evidence type="ECO:0000313" key="3">
    <source>
        <dbReference type="Proteomes" id="UP000563107"/>
    </source>
</evidence>
<name>A0A7L3E911_9PASS</name>
<feature type="compositionally biased region" description="Basic and acidic residues" evidence="1">
    <location>
        <begin position="304"/>
        <end position="315"/>
    </location>
</feature>
<feature type="compositionally biased region" description="Low complexity" evidence="1">
    <location>
        <begin position="238"/>
        <end position="249"/>
    </location>
</feature>
<dbReference type="EMBL" id="VZTR01013512">
    <property type="protein sequence ID" value="NXT64788.1"/>
    <property type="molecule type" value="Genomic_DNA"/>
</dbReference>
<feature type="compositionally biased region" description="Basic and acidic residues" evidence="1">
    <location>
        <begin position="71"/>
        <end position="81"/>
    </location>
</feature>
<feature type="region of interest" description="Disordered" evidence="1">
    <location>
        <begin position="47"/>
        <end position="150"/>
    </location>
</feature>
<feature type="non-terminal residue" evidence="2">
    <location>
        <position position="416"/>
    </location>
</feature>
<sequence length="416" mass="45721">REKFERRKRDKEDTSNMRPVKIPKQDIPTGLQTRKAALEKFRSKGYAVCSSGPSTLHKPVHPKPPVGVKPSSDDKTEKDPNPPDLNPESQRFGIQLKPTNRGNDEKTRCTKLSAKTSDPSEEDPKPLNPKPTWNKFLAPPDKEKNPLGPKLKLNFASQENEAKLEFSKLAAAKEKLRSATQESEPKPPVSKRPLIQKPSLNNDICQNEDTSNKSGFLQRQSEPKTNIHTLQEAEEMGENSNSAAEAASSHFPKIALKPTGHRSSLSKGTPKTVVEDSEEKGIQEESGSSYKSDKMNTALAAGRPSDEPQEKEVGKSSRMPKQKELPPVFKLGQPPQKPRRPPIVHLEKFQKSCQKKSKSEGLKQKASSSAALAPLIAPSHSAMQLPPPPPASHPSLQVPAAPSLPPRNIKPSAEKM</sequence>
<feature type="region of interest" description="Disordered" evidence="1">
    <location>
        <begin position="1"/>
        <end position="31"/>
    </location>
</feature>
<dbReference type="GO" id="GO:0072659">
    <property type="term" value="P:protein localization to plasma membrane"/>
    <property type="evidence" value="ECO:0007669"/>
    <property type="project" value="TreeGrafter"/>
</dbReference>
<reference evidence="2 3" key="1">
    <citation type="submission" date="2019-09" db="EMBL/GenBank/DDBJ databases">
        <title>Bird 10,000 Genomes (B10K) Project - Family phase.</title>
        <authorList>
            <person name="Zhang G."/>
        </authorList>
    </citation>
    <scope>NUCLEOTIDE SEQUENCE [LARGE SCALE GENOMIC DNA]</scope>
    <source>
        <strain evidence="2">B10K-DU-012-41</strain>
    </source>
</reference>
<evidence type="ECO:0000256" key="1">
    <source>
        <dbReference type="SAM" id="MobiDB-lite"/>
    </source>
</evidence>
<feature type="region of interest" description="Disordered" evidence="1">
    <location>
        <begin position="173"/>
        <end position="416"/>
    </location>
</feature>
<dbReference type="PANTHER" id="PTHR16830:SF13">
    <property type="entry name" value="FYN-BINDING PROTEIN 1"/>
    <property type="match status" value="1"/>
</dbReference>
<feature type="compositionally biased region" description="Basic and acidic residues" evidence="1">
    <location>
        <begin position="1"/>
        <end position="15"/>
    </location>
</feature>
<proteinExistence type="predicted"/>
<dbReference type="AlphaFoldDB" id="A0A7L3E911"/>
<dbReference type="InterPro" id="IPR043443">
    <property type="entry name" value="FYB1/2-like"/>
</dbReference>
<dbReference type="PANTHER" id="PTHR16830">
    <property type="entry name" value="SH2 CONTAINING ADAPTOR PRAM-1 RELATED"/>
    <property type="match status" value="1"/>
</dbReference>
<gene>
    <name evidence="2" type="primary">Fyb1</name>
    <name evidence="2" type="ORF">CHAFRE_R14730</name>
</gene>